<keyword evidence="2" id="KW-0564">Palmitate</keyword>
<evidence type="ECO:0000256" key="2">
    <source>
        <dbReference type="RuleBase" id="RU362097"/>
    </source>
</evidence>
<feature type="signal peptide" evidence="2">
    <location>
        <begin position="1"/>
        <end position="26"/>
    </location>
</feature>
<reference evidence="3 4" key="1">
    <citation type="submission" date="2021-04" db="EMBL/GenBank/DDBJ databases">
        <title>The genome sequence of Ideonella sp. 3Y2.</title>
        <authorList>
            <person name="Liu Y."/>
        </authorList>
    </citation>
    <scope>NUCLEOTIDE SEQUENCE [LARGE SCALE GENOMIC DNA]</scope>
    <source>
        <strain evidence="3 4">3Y2</strain>
    </source>
</reference>
<dbReference type="RefSeq" id="WP_210855490.1">
    <property type="nucleotide sequence ID" value="NZ_JAGQDD010000014.1"/>
</dbReference>
<evidence type="ECO:0000313" key="3">
    <source>
        <dbReference type="EMBL" id="MBQ0932152.1"/>
    </source>
</evidence>
<dbReference type="GO" id="GO:0005886">
    <property type="term" value="C:plasma membrane"/>
    <property type="evidence" value="ECO:0007669"/>
    <property type="project" value="UniProtKB-SubCell"/>
</dbReference>
<dbReference type="NCBIfam" id="TIGR01845">
    <property type="entry name" value="outer_NodT"/>
    <property type="match status" value="1"/>
</dbReference>
<gene>
    <name evidence="3" type="ORF">KAK03_16855</name>
</gene>
<keyword evidence="2" id="KW-0732">Signal</keyword>
<dbReference type="AlphaFoldDB" id="A0A940Y909"/>
<dbReference type="InterPro" id="IPR010131">
    <property type="entry name" value="MdtP/NodT-like"/>
</dbReference>
<dbReference type="EMBL" id="JAGQDD010000014">
    <property type="protein sequence ID" value="MBQ0932152.1"/>
    <property type="molecule type" value="Genomic_DNA"/>
</dbReference>
<name>A0A940Y909_9BURK</name>
<keyword evidence="2" id="KW-0812">Transmembrane</keyword>
<feature type="chain" id="PRO_5038165629" evidence="2">
    <location>
        <begin position="27"/>
        <end position="475"/>
    </location>
</feature>
<dbReference type="GO" id="GO:0015562">
    <property type="term" value="F:efflux transmembrane transporter activity"/>
    <property type="evidence" value="ECO:0007669"/>
    <property type="project" value="InterPro"/>
</dbReference>
<evidence type="ECO:0000313" key="4">
    <source>
        <dbReference type="Proteomes" id="UP000676246"/>
    </source>
</evidence>
<protein>
    <submittedName>
        <fullName evidence="3">Efflux transporter outer membrane subunit</fullName>
    </submittedName>
</protein>
<keyword evidence="2" id="KW-0449">Lipoprotein</keyword>
<dbReference type="Gene3D" id="1.20.1600.10">
    <property type="entry name" value="Outer membrane efflux proteins (OEP)"/>
    <property type="match status" value="1"/>
</dbReference>
<sequence>MPLSTSRCLRAALGAPVLLLAACASVGTPPPAPDATVALPSRWAASDLSRPADDAALARWWQLLGSRDLDALVERALTRNTSLRSAQAALRQARALRAASEASARPSLALGGSAQGQQTDGAGGSHTLSLAFSASWEADLWGATAASVAAARADERTAEADLASTRLALLAELGLAWTQWQADLTRQRITRQSLRSLEETQDLTRWNVQAGLASALDLQQVVQTLESTRASLLALNAQVTQDRHALAVLAGDPPAAATLPDNSADGLPGLDQALAGLATGLPADLLRRRPDLHAAESSVQAAWLRRRQAERAAWPGLTLNGSLGLQAATLAGLGQPGAALATLAASVNWPLLDGGRQAAQLEQQDAALDAARAAYDAALLAALKDVEDSLAALQGATDRQTALRRASEAALQAMRLSQVRRQAGLIDTAALLDAQRTALSSELAWVTARADQASNLIRTWKALGGGWDAPARADR</sequence>
<keyword evidence="4" id="KW-1185">Reference proteome</keyword>
<dbReference type="PROSITE" id="PS51257">
    <property type="entry name" value="PROKAR_LIPOPROTEIN"/>
    <property type="match status" value="1"/>
</dbReference>
<dbReference type="SUPFAM" id="SSF56954">
    <property type="entry name" value="Outer membrane efflux proteins (OEP)"/>
    <property type="match status" value="1"/>
</dbReference>
<accession>A0A940Y909</accession>
<keyword evidence="2" id="KW-0472">Membrane</keyword>
<comment type="similarity">
    <text evidence="1 2">Belongs to the outer membrane factor (OMF) (TC 1.B.17) family.</text>
</comment>
<evidence type="ECO:0000256" key="1">
    <source>
        <dbReference type="ARBA" id="ARBA00007613"/>
    </source>
</evidence>
<dbReference type="Proteomes" id="UP000676246">
    <property type="component" value="Unassembled WGS sequence"/>
</dbReference>
<dbReference type="Pfam" id="PF02321">
    <property type="entry name" value="OEP"/>
    <property type="match status" value="2"/>
</dbReference>
<dbReference type="PANTHER" id="PTHR30203">
    <property type="entry name" value="OUTER MEMBRANE CATION EFFLUX PROTEIN"/>
    <property type="match status" value="1"/>
</dbReference>
<comment type="caution">
    <text evidence="3">The sequence shown here is derived from an EMBL/GenBank/DDBJ whole genome shotgun (WGS) entry which is preliminary data.</text>
</comment>
<proteinExistence type="inferred from homology"/>
<dbReference type="Gene3D" id="2.20.200.10">
    <property type="entry name" value="Outer membrane efflux proteins (OEP)"/>
    <property type="match status" value="1"/>
</dbReference>
<keyword evidence="2" id="KW-1134">Transmembrane beta strand</keyword>
<dbReference type="PANTHER" id="PTHR30203:SF21">
    <property type="entry name" value="OUTER MEMBRANE COMPONENT OF MULTIDRUG EFFLUX PUMP-RELATED"/>
    <property type="match status" value="1"/>
</dbReference>
<dbReference type="InterPro" id="IPR003423">
    <property type="entry name" value="OMP_efflux"/>
</dbReference>
<comment type="subcellular location">
    <subcellularLocation>
        <location evidence="2">Cell membrane</location>
        <topology evidence="2">Lipid-anchor</topology>
    </subcellularLocation>
</comment>
<organism evidence="3 4">
    <name type="scientific">Ideonella alba</name>
    <dbReference type="NCBI Taxonomy" id="2824118"/>
    <lineage>
        <taxon>Bacteria</taxon>
        <taxon>Pseudomonadati</taxon>
        <taxon>Pseudomonadota</taxon>
        <taxon>Betaproteobacteria</taxon>
        <taxon>Burkholderiales</taxon>
        <taxon>Sphaerotilaceae</taxon>
        <taxon>Ideonella</taxon>
    </lineage>
</organism>